<keyword evidence="1" id="KW-0472">Membrane</keyword>
<feature type="transmembrane region" description="Helical" evidence="1">
    <location>
        <begin position="6"/>
        <end position="29"/>
    </location>
</feature>
<dbReference type="Proteomes" id="UP000217944">
    <property type="component" value="Unassembled WGS sequence"/>
</dbReference>
<sequence length="60" mass="7035">MNLLAFLSMLILVITILTLVFGVLAYFLYKKREASKKNINKKKLYEEILDEIGGEYVFFE</sequence>
<organism evidence="2 3">
    <name type="scientific">Lebetimonas natsushimae</name>
    <dbReference type="NCBI Taxonomy" id="1936991"/>
    <lineage>
        <taxon>Bacteria</taxon>
        <taxon>Pseudomonadati</taxon>
        <taxon>Campylobacterota</taxon>
        <taxon>Epsilonproteobacteria</taxon>
        <taxon>Nautiliales</taxon>
        <taxon>Nautiliaceae</taxon>
        <taxon>Lebetimonas</taxon>
    </lineage>
</organism>
<dbReference type="EMBL" id="BDME01000002">
    <property type="protein sequence ID" value="GAX87783.1"/>
    <property type="molecule type" value="Genomic_DNA"/>
</dbReference>
<gene>
    <name evidence="2" type="ORF">LNAT_P1080</name>
</gene>
<dbReference type="OrthoDB" id="9256170at2"/>
<evidence type="ECO:0000313" key="3">
    <source>
        <dbReference type="Proteomes" id="UP000217944"/>
    </source>
</evidence>
<evidence type="ECO:0000256" key="1">
    <source>
        <dbReference type="SAM" id="Phobius"/>
    </source>
</evidence>
<accession>A0A292YF16</accession>
<name>A0A292YF16_9BACT</name>
<keyword evidence="3" id="KW-1185">Reference proteome</keyword>
<keyword evidence="1" id="KW-1133">Transmembrane helix</keyword>
<keyword evidence="1" id="KW-0812">Transmembrane</keyword>
<evidence type="ECO:0000313" key="2">
    <source>
        <dbReference type="EMBL" id="GAX87783.1"/>
    </source>
</evidence>
<dbReference type="RefSeq" id="WP_096259201.1">
    <property type="nucleotide sequence ID" value="NZ_BDME01000002.1"/>
</dbReference>
<dbReference type="AlphaFoldDB" id="A0A292YF16"/>
<reference evidence="2 3" key="1">
    <citation type="journal article" date="2017" name="Syst. Appl. Microbiol.">
        <title>Lebetimonas natsushimae sp. nov., a novel strictly anaerobic, moderately thermophilic chemoautotroph isolated from a deep-sea hydrothermal vent polychaete nest in the Mid-Okinawa Trough.</title>
        <authorList>
            <person name="Nagata R."/>
            <person name="Takaki Y."/>
            <person name="Tame A."/>
            <person name="Nunoura T."/>
            <person name="Muto H."/>
            <person name="Mino S."/>
            <person name="Sawayama S."/>
            <person name="Takai K."/>
            <person name="Nakagawa S."/>
        </authorList>
    </citation>
    <scope>NUCLEOTIDE SEQUENCE [LARGE SCALE GENOMIC DNA]</scope>
    <source>
        <strain evidence="2 3">HS1857</strain>
    </source>
</reference>
<protein>
    <submittedName>
        <fullName evidence="2">Uncharacterized protein</fullName>
    </submittedName>
</protein>
<comment type="caution">
    <text evidence="2">The sequence shown here is derived from an EMBL/GenBank/DDBJ whole genome shotgun (WGS) entry which is preliminary data.</text>
</comment>
<proteinExistence type="predicted"/>